<gene>
    <name evidence="1" type="ORF">HJG59_008348</name>
</gene>
<dbReference type="EMBL" id="JACASF010000011">
    <property type="protein sequence ID" value="KAF6450454.1"/>
    <property type="molecule type" value="Genomic_DNA"/>
</dbReference>
<accession>A0A7J8FRT4</accession>
<keyword evidence="2" id="KW-1185">Reference proteome</keyword>
<name>A0A7J8FRT4_MOLMO</name>
<proteinExistence type="predicted"/>
<reference evidence="1 2" key="1">
    <citation type="journal article" date="2020" name="Nature">
        <title>Six reference-quality genomes reveal evolution of bat adaptations.</title>
        <authorList>
            <person name="Jebb D."/>
            <person name="Huang Z."/>
            <person name="Pippel M."/>
            <person name="Hughes G.M."/>
            <person name="Lavrichenko K."/>
            <person name="Devanna P."/>
            <person name="Winkler S."/>
            <person name="Jermiin L.S."/>
            <person name="Skirmuntt E.C."/>
            <person name="Katzourakis A."/>
            <person name="Burkitt-Gray L."/>
            <person name="Ray D.A."/>
            <person name="Sullivan K.A.M."/>
            <person name="Roscito J.G."/>
            <person name="Kirilenko B.M."/>
            <person name="Davalos L.M."/>
            <person name="Corthals A.P."/>
            <person name="Power M.L."/>
            <person name="Jones G."/>
            <person name="Ransome R.D."/>
            <person name="Dechmann D.K.N."/>
            <person name="Locatelli A.G."/>
            <person name="Puechmaille S.J."/>
            <person name="Fedrigo O."/>
            <person name="Jarvis E.D."/>
            <person name="Hiller M."/>
            <person name="Vernes S.C."/>
            <person name="Myers E.W."/>
            <person name="Teeling E.C."/>
        </authorList>
    </citation>
    <scope>NUCLEOTIDE SEQUENCE [LARGE SCALE GENOMIC DNA]</scope>
    <source>
        <strain evidence="1">MMolMol1</strain>
        <tissue evidence="1">Muscle</tissue>
    </source>
</reference>
<sequence>MQFESVMMMPARMPLTFCAQTLIHSQPINRLSHLDTHLPVPHLVTAWWLRPRLGSSAFRCYQESQNWPCPMMFDKSGLSWKLLFMCFSNARLWFSETVSPLCLLGAPIDFKPQLNKHAFM</sequence>
<evidence type="ECO:0000313" key="2">
    <source>
        <dbReference type="Proteomes" id="UP000550707"/>
    </source>
</evidence>
<organism evidence="1 2">
    <name type="scientific">Molossus molossus</name>
    <name type="common">Pallas' mastiff bat</name>
    <name type="synonym">Vespertilio molossus</name>
    <dbReference type="NCBI Taxonomy" id="27622"/>
    <lineage>
        <taxon>Eukaryota</taxon>
        <taxon>Metazoa</taxon>
        <taxon>Chordata</taxon>
        <taxon>Craniata</taxon>
        <taxon>Vertebrata</taxon>
        <taxon>Euteleostomi</taxon>
        <taxon>Mammalia</taxon>
        <taxon>Eutheria</taxon>
        <taxon>Laurasiatheria</taxon>
        <taxon>Chiroptera</taxon>
        <taxon>Yangochiroptera</taxon>
        <taxon>Molossidae</taxon>
        <taxon>Molossus</taxon>
    </lineage>
</organism>
<comment type="caution">
    <text evidence="1">The sequence shown here is derived from an EMBL/GenBank/DDBJ whole genome shotgun (WGS) entry which is preliminary data.</text>
</comment>
<dbReference type="InParanoid" id="A0A7J8FRT4"/>
<protein>
    <submittedName>
        <fullName evidence="1">Uncharacterized protein</fullName>
    </submittedName>
</protein>
<dbReference type="AlphaFoldDB" id="A0A7J8FRT4"/>
<evidence type="ECO:0000313" key="1">
    <source>
        <dbReference type="EMBL" id="KAF6450454.1"/>
    </source>
</evidence>
<dbReference type="Proteomes" id="UP000550707">
    <property type="component" value="Unassembled WGS sequence"/>
</dbReference>